<feature type="domain" description="Protein kinase" evidence="1">
    <location>
        <begin position="18"/>
        <end position="380"/>
    </location>
</feature>
<sequence>MPRATRRTRSGRRETRRRRGGRIVFSGSYGCAFRPAIRCKGEAERRPGMISKLMNKEFAQAEYAFKGRFEPIDPHMEYFYYPETMCVPDLTPNEEDNFAACTVLDARSKPTLLLSRDGGVDLSHIQLASEDYVPFFSSLMTLFDGLVLLHSRGVVHMDIKPPNIVSKRAADGSFITRYIDVGISDTIARAVERPPYDTYAYWPFDLRLIHPSFRSGRADVTEEMISDYYNSFIYNGPMFPSWLYSMPNGGLLTTTWCERFIQLAARGGFPKERVITGVDLFALGRTIAEVYARLTGHLYVGEKVKRTIYSRITGQGDRLKGVIAVRSANTGDSHHLAAYHRVLANRVSLPLYHLVADMIAVDPLKRISAVDAAARYRALLPHMSDVFAEYAAARWVAPLTDPGDAPVAGA</sequence>
<evidence type="ECO:0000259" key="1">
    <source>
        <dbReference type="PROSITE" id="PS50011"/>
    </source>
</evidence>
<protein>
    <recommendedName>
        <fullName evidence="1">Protein kinase domain-containing protein</fullName>
    </recommendedName>
</protein>
<dbReference type="GO" id="GO:0004672">
    <property type="term" value="F:protein kinase activity"/>
    <property type="evidence" value="ECO:0007669"/>
    <property type="project" value="InterPro"/>
</dbReference>
<dbReference type="InterPro" id="IPR000719">
    <property type="entry name" value="Prot_kinase_dom"/>
</dbReference>
<dbReference type="PROSITE" id="PS50011">
    <property type="entry name" value="PROTEIN_KINASE_DOM"/>
    <property type="match status" value="1"/>
</dbReference>
<dbReference type="SUPFAM" id="SSF56112">
    <property type="entry name" value="Protein kinase-like (PK-like)"/>
    <property type="match status" value="1"/>
</dbReference>
<accession>A0A6C0DSH7</accession>
<proteinExistence type="predicted"/>
<reference evidence="2" key="1">
    <citation type="journal article" date="2020" name="Nature">
        <title>Giant virus diversity and host interactions through global metagenomics.</title>
        <authorList>
            <person name="Schulz F."/>
            <person name="Roux S."/>
            <person name="Paez-Espino D."/>
            <person name="Jungbluth S."/>
            <person name="Walsh D.A."/>
            <person name="Denef V.J."/>
            <person name="McMahon K.D."/>
            <person name="Konstantinidis K.T."/>
            <person name="Eloe-Fadrosh E.A."/>
            <person name="Kyrpides N.C."/>
            <person name="Woyke T."/>
        </authorList>
    </citation>
    <scope>NUCLEOTIDE SEQUENCE</scope>
    <source>
        <strain evidence="2">GVMAG-M-3300023174-57</strain>
    </source>
</reference>
<dbReference type="Gene3D" id="1.10.510.10">
    <property type="entry name" value="Transferase(Phosphotransferase) domain 1"/>
    <property type="match status" value="1"/>
</dbReference>
<name>A0A6C0DSH7_9ZZZZ</name>
<dbReference type="AlphaFoldDB" id="A0A6C0DSH7"/>
<dbReference type="GO" id="GO:0005524">
    <property type="term" value="F:ATP binding"/>
    <property type="evidence" value="ECO:0007669"/>
    <property type="project" value="InterPro"/>
</dbReference>
<dbReference type="InterPro" id="IPR011009">
    <property type="entry name" value="Kinase-like_dom_sf"/>
</dbReference>
<dbReference type="EMBL" id="MN739666">
    <property type="protein sequence ID" value="QHT19481.1"/>
    <property type="molecule type" value="Genomic_DNA"/>
</dbReference>
<organism evidence="2">
    <name type="scientific">viral metagenome</name>
    <dbReference type="NCBI Taxonomy" id="1070528"/>
    <lineage>
        <taxon>unclassified sequences</taxon>
        <taxon>metagenomes</taxon>
        <taxon>organismal metagenomes</taxon>
    </lineage>
</organism>
<evidence type="ECO:0000313" key="2">
    <source>
        <dbReference type="EMBL" id="QHT19481.1"/>
    </source>
</evidence>